<dbReference type="AlphaFoldDB" id="A0A8J5IHF7"/>
<name>A0A8J5IHF7_ZINOF</name>
<evidence type="ECO:0000256" key="4">
    <source>
        <dbReference type="ARBA" id="ARBA00022776"/>
    </source>
</evidence>
<accession>A0A8J5IHF7</accession>
<keyword evidence="5" id="KW-0833">Ubl conjugation pathway</keyword>
<dbReference type="InterPro" id="IPR026000">
    <property type="entry name" value="Apc5_dom"/>
</dbReference>
<comment type="similarity">
    <text evidence="1">Belongs to the APC5 family.</text>
</comment>
<dbReference type="GO" id="GO:0051301">
    <property type="term" value="P:cell division"/>
    <property type="evidence" value="ECO:0007669"/>
    <property type="project" value="UniProtKB-KW"/>
</dbReference>
<feature type="domain" description="Anaphase-promoting complex subunit 5" evidence="7">
    <location>
        <begin position="377"/>
        <end position="478"/>
    </location>
</feature>
<dbReference type="PANTHER" id="PTHR12830">
    <property type="entry name" value="ANAPHASE-PROMOTING COMPLEX SUBUNIT 5"/>
    <property type="match status" value="1"/>
</dbReference>
<evidence type="ECO:0000256" key="5">
    <source>
        <dbReference type="ARBA" id="ARBA00022786"/>
    </source>
</evidence>
<evidence type="ECO:0000259" key="7">
    <source>
        <dbReference type="Pfam" id="PF12862"/>
    </source>
</evidence>
<dbReference type="Pfam" id="PF12862">
    <property type="entry name" value="ANAPC5"/>
    <property type="match status" value="1"/>
</dbReference>
<dbReference type="EMBL" id="JACMSC010000001">
    <property type="protein sequence ID" value="KAG6535160.1"/>
    <property type="molecule type" value="Genomic_DNA"/>
</dbReference>
<keyword evidence="6" id="KW-0131">Cell cycle</keyword>
<dbReference type="InterPro" id="IPR037679">
    <property type="entry name" value="Apc5"/>
</dbReference>
<dbReference type="GO" id="GO:0031145">
    <property type="term" value="P:anaphase-promoting complex-dependent catabolic process"/>
    <property type="evidence" value="ECO:0007669"/>
    <property type="project" value="TreeGrafter"/>
</dbReference>
<proteinExistence type="inferred from homology"/>
<keyword evidence="9" id="KW-1185">Reference proteome</keyword>
<evidence type="ECO:0000313" key="9">
    <source>
        <dbReference type="Proteomes" id="UP000734854"/>
    </source>
</evidence>
<evidence type="ECO:0000256" key="1">
    <source>
        <dbReference type="ARBA" id="ARBA00007450"/>
    </source>
</evidence>
<keyword evidence="3" id="KW-0132">Cell division</keyword>
<evidence type="ECO:0000313" key="8">
    <source>
        <dbReference type="EMBL" id="KAG6535160.1"/>
    </source>
</evidence>
<comment type="caution">
    <text evidence="8">The sequence shown here is derived from an EMBL/GenBank/DDBJ whole genome shotgun (WGS) entry which is preliminary data.</text>
</comment>
<sequence>MSPVMGGGGSTKEGGSEVFDVTPHKIAVCHLVQLFAQPPLHCTRQSISEHQRLGLFLFSLTRSCEGFFEPTLGEFMNQLKAVDHMGWLSTDLIANLSALSSPDDLFNFFDKLRGVLSSPEGSSMEDEQIYLDPNGHLGIFLRCCILAFNMLSFEGVCHLWTNLAAYCNSNGSMDELAEENDFDESENHELQEYPELDCEPAELDEYSLENSAQASENLLNVRAKLLSSFPEGLGTMRASLECDNAKGFSHCNNTEDFTMVRNDTEDFTIVGDNIKGFTVVHDNVDWTPFNQALNMTSFDLKMKHVDDTAQSGGLIPLLHNFRRDDSLGILRSRWQIEGYLNVQADLLEKNAASFPLNSLAATLKQLQKLAPELHRVHYLQYLNALYHDDYVAALDSLHCYFDNSAGMEGLFNRSAAPSSEFEVGKYETALLCLGSLHSHFGHPKKALEALTEAVRVSQQNNDDACLAYTLAAICKLLSEVGVSNMTGIIGSPYLLGTSTGLATPLSTQKQLLVLLKRSLGRANHLKLTNLLAFNRLALAKFDLKHVKKPLISFGPKASMKLKTCPISVCKELRLSSKVLSEFGADGILQLNDTGAFSTSWLKNLTTVDNPWLKSHMSRSLSANDFDVFQFHGQPSPIPGSVLQLAGASYLLRSTAWEYYGSSPLVRMNALVYATCFADVASSSELSLAYAKLIQHLSVFKGYTEALTALKFAEKKFFSLSNQHIQLLKLQLLHERALHRGNLKAAQQICDKFGVLASSVSGVDMDLKTEAGLRNARTLLAANQFSQAAAVASNLFSTCYKFNMQIENATVLLLLAEIHKKAGDTVLGLPYALASLSFCKIFNLDLLKASATVILAELWLALGSSHAKKALSLVHLALPQILGHGGLELRARANIALAKCLLSDPTFSISEDPDSVLDPLSQASDELQILEYHEMAAEAFYLMAIVYDKLGRLDEREEAASSFRKHLLALENPEDEEDL</sequence>
<reference evidence="8 9" key="1">
    <citation type="submission" date="2020-08" db="EMBL/GenBank/DDBJ databases">
        <title>Plant Genome Project.</title>
        <authorList>
            <person name="Zhang R.-G."/>
        </authorList>
    </citation>
    <scope>NUCLEOTIDE SEQUENCE [LARGE SCALE GENOMIC DNA]</scope>
    <source>
        <tissue evidence="8">Rhizome</tissue>
    </source>
</reference>
<dbReference type="CDD" id="cd16270">
    <property type="entry name" value="Apc5_N"/>
    <property type="match status" value="1"/>
</dbReference>
<dbReference type="PANTHER" id="PTHR12830:SF9">
    <property type="entry name" value="ANAPHASE-PROMOTING COMPLEX SUBUNIT 5"/>
    <property type="match status" value="1"/>
</dbReference>
<dbReference type="GO" id="GO:0005680">
    <property type="term" value="C:anaphase-promoting complex"/>
    <property type="evidence" value="ECO:0007669"/>
    <property type="project" value="InterPro"/>
</dbReference>
<evidence type="ECO:0000256" key="3">
    <source>
        <dbReference type="ARBA" id="ARBA00022618"/>
    </source>
</evidence>
<protein>
    <recommendedName>
        <fullName evidence="2">Anaphase-promoting complex subunit 5</fullName>
    </recommendedName>
</protein>
<evidence type="ECO:0000256" key="6">
    <source>
        <dbReference type="ARBA" id="ARBA00023306"/>
    </source>
</evidence>
<dbReference type="GO" id="GO:0070979">
    <property type="term" value="P:protein K11-linked ubiquitination"/>
    <property type="evidence" value="ECO:0007669"/>
    <property type="project" value="TreeGrafter"/>
</dbReference>
<organism evidence="8 9">
    <name type="scientific">Zingiber officinale</name>
    <name type="common">Ginger</name>
    <name type="synonym">Amomum zingiber</name>
    <dbReference type="NCBI Taxonomy" id="94328"/>
    <lineage>
        <taxon>Eukaryota</taxon>
        <taxon>Viridiplantae</taxon>
        <taxon>Streptophyta</taxon>
        <taxon>Embryophyta</taxon>
        <taxon>Tracheophyta</taxon>
        <taxon>Spermatophyta</taxon>
        <taxon>Magnoliopsida</taxon>
        <taxon>Liliopsida</taxon>
        <taxon>Zingiberales</taxon>
        <taxon>Zingiberaceae</taxon>
        <taxon>Zingiber</taxon>
    </lineage>
</organism>
<gene>
    <name evidence="8" type="ORF">ZIOFF_000119</name>
</gene>
<dbReference type="GO" id="GO:0045842">
    <property type="term" value="P:positive regulation of mitotic metaphase/anaphase transition"/>
    <property type="evidence" value="ECO:0007669"/>
    <property type="project" value="TreeGrafter"/>
</dbReference>
<dbReference type="Proteomes" id="UP000734854">
    <property type="component" value="Unassembled WGS sequence"/>
</dbReference>
<evidence type="ECO:0000256" key="2">
    <source>
        <dbReference type="ARBA" id="ARBA00016066"/>
    </source>
</evidence>
<keyword evidence="4" id="KW-0498">Mitosis</keyword>